<dbReference type="Proteomes" id="UP001153714">
    <property type="component" value="Chromosome 1"/>
</dbReference>
<comment type="subcellular location">
    <subcellularLocation>
        <location evidence="1">Membrane</location>
    </subcellularLocation>
</comment>
<keyword evidence="2 4" id="KW-0732">Signal</keyword>
<reference evidence="6" key="2">
    <citation type="submission" date="2022-10" db="EMBL/GenBank/DDBJ databases">
        <authorList>
            <consortium name="ENA_rothamsted_submissions"/>
            <consortium name="culmorum"/>
            <person name="King R."/>
        </authorList>
    </citation>
    <scope>NUCLEOTIDE SEQUENCE</scope>
</reference>
<dbReference type="Pfam" id="PF01064">
    <property type="entry name" value="Activin_recp"/>
    <property type="match status" value="1"/>
</dbReference>
<evidence type="ECO:0000313" key="7">
    <source>
        <dbReference type="Proteomes" id="UP001153714"/>
    </source>
</evidence>
<organism evidence="6 7">
    <name type="scientific">Diatraea saccharalis</name>
    <name type="common">sugarcane borer</name>
    <dbReference type="NCBI Taxonomy" id="40085"/>
    <lineage>
        <taxon>Eukaryota</taxon>
        <taxon>Metazoa</taxon>
        <taxon>Ecdysozoa</taxon>
        <taxon>Arthropoda</taxon>
        <taxon>Hexapoda</taxon>
        <taxon>Insecta</taxon>
        <taxon>Pterygota</taxon>
        <taxon>Neoptera</taxon>
        <taxon>Endopterygota</taxon>
        <taxon>Lepidoptera</taxon>
        <taxon>Glossata</taxon>
        <taxon>Ditrysia</taxon>
        <taxon>Pyraloidea</taxon>
        <taxon>Crambidae</taxon>
        <taxon>Crambinae</taxon>
        <taxon>Diatraea</taxon>
    </lineage>
</organism>
<dbReference type="CDD" id="cd23598">
    <property type="entry name" value="TFP_LU_ECD_Babo"/>
    <property type="match status" value="1"/>
</dbReference>
<keyword evidence="7" id="KW-1185">Reference proteome</keyword>
<gene>
    <name evidence="6" type="ORF">DIATSA_LOCUS54</name>
</gene>
<evidence type="ECO:0000259" key="5">
    <source>
        <dbReference type="Pfam" id="PF01064"/>
    </source>
</evidence>
<dbReference type="SUPFAM" id="SSF57302">
    <property type="entry name" value="Snake toxin-like"/>
    <property type="match status" value="1"/>
</dbReference>
<feature type="domain" description="Activin types I and II receptor" evidence="5">
    <location>
        <begin position="35"/>
        <end position="107"/>
    </location>
</feature>
<sequence>MLLADYLTMDAFQWRKWFLIFIIMLSRRLDTVEALKCYCNSEACPNNTCVTDGYCYATTSIENGVQKFTYQCWDRKQFFPPGDRPIWCREAEHPDIKCCSTDYCNRDIFPGTDLRMCRQPSCRLGSLL</sequence>
<proteinExistence type="predicted"/>
<dbReference type="GO" id="GO:0004675">
    <property type="term" value="F:transmembrane receptor protein serine/threonine kinase activity"/>
    <property type="evidence" value="ECO:0007669"/>
    <property type="project" value="InterPro"/>
</dbReference>
<feature type="chain" id="PRO_5040428441" description="Activin types I and II receptor domain-containing protein" evidence="4">
    <location>
        <begin position="35"/>
        <end position="128"/>
    </location>
</feature>
<evidence type="ECO:0000313" key="6">
    <source>
        <dbReference type="EMBL" id="CAG9781733.1"/>
    </source>
</evidence>
<feature type="signal peptide" evidence="4">
    <location>
        <begin position="1"/>
        <end position="34"/>
    </location>
</feature>
<name>A0A9N9N1D4_9NEOP</name>
<protein>
    <recommendedName>
        <fullName evidence="5">Activin types I and II receptor domain-containing protein</fullName>
    </recommendedName>
</protein>
<dbReference type="Gene3D" id="2.10.60.10">
    <property type="entry name" value="CD59"/>
    <property type="match status" value="1"/>
</dbReference>
<dbReference type="InterPro" id="IPR000472">
    <property type="entry name" value="Activin_recp"/>
</dbReference>
<accession>A0A9N9N1D4</accession>
<evidence type="ECO:0000256" key="2">
    <source>
        <dbReference type="ARBA" id="ARBA00022729"/>
    </source>
</evidence>
<evidence type="ECO:0000256" key="1">
    <source>
        <dbReference type="ARBA" id="ARBA00004370"/>
    </source>
</evidence>
<reference evidence="6" key="1">
    <citation type="submission" date="2021-12" db="EMBL/GenBank/DDBJ databases">
        <authorList>
            <person name="King R."/>
        </authorList>
    </citation>
    <scope>NUCLEOTIDE SEQUENCE</scope>
</reference>
<keyword evidence="3" id="KW-0472">Membrane</keyword>
<dbReference type="InterPro" id="IPR045860">
    <property type="entry name" value="Snake_toxin-like_sf"/>
</dbReference>
<dbReference type="AlphaFoldDB" id="A0A9N9N1D4"/>
<dbReference type="OrthoDB" id="69842at2759"/>
<dbReference type="GO" id="GO:0016020">
    <property type="term" value="C:membrane"/>
    <property type="evidence" value="ECO:0007669"/>
    <property type="project" value="UniProtKB-SubCell"/>
</dbReference>
<evidence type="ECO:0000256" key="4">
    <source>
        <dbReference type="SAM" id="SignalP"/>
    </source>
</evidence>
<evidence type="ECO:0000256" key="3">
    <source>
        <dbReference type="ARBA" id="ARBA00023136"/>
    </source>
</evidence>
<dbReference type="EMBL" id="OU893332">
    <property type="protein sequence ID" value="CAG9781733.1"/>
    <property type="molecule type" value="Genomic_DNA"/>
</dbReference>